<dbReference type="PROSITE" id="PS50888">
    <property type="entry name" value="BHLH"/>
    <property type="match status" value="1"/>
</dbReference>
<dbReference type="Gene3D" id="4.10.280.10">
    <property type="entry name" value="Helix-loop-helix DNA-binding domain"/>
    <property type="match status" value="1"/>
</dbReference>
<dbReference type="Pfam" id="PF00010">
    <property type="entry name" value="HLH"/>
    <property type="match status" value="1"/>
</dbReference>
<keyword evidence="5" id="KW-1185">Reference proteome</keyword>
<sequence length="156" mass="18233">MTNFSELSNGKKRRSKRTDKHVPHSEKPPHLVAKRNARERKRVQAVNGAFLRLRRCVPYEPKHKRLSKVKTLKLAIEYIKQLSEMIEDHDREFGSSASDIYGNQTIRPMERGKRFCSCDETIGRDNTNIYSSGTRTYRGQNLTHEYVGTVDINYYQ</sequence>
<dbReference type="InterPro" id="IPR050283">
    <property type="entry name" value="E-box_TF_Regulators"/>
</dbReference>
<dbReference type="GO" id="GO:0006357">
    <property type="term" value="P:regulation of transcription by RNA polymerase II"/>
    <property type="evidence" value="ECO:0007669"/>
    <property type="project" value="UniProtKB-ARBA"/>
</dbReference>
<keyword evidence="1" id="KW-0238">DNA-binding</keyword>
<reference evidence="4 5" key="1">
    <citation type="submission" date="2024-11" db="EMBL/GenBank/DDBJ databases">
        <title>Chromosome-level genome assembly of the freshwater bivalve Anodonta woodiana.</title>
        <authorList>
            <person name="Chen X."/>
        </authorList>
    </citation>
    <scope>NUCLEOTIDE SEQUENCE [LARGE SCALE GENOMIC DNA]</scope>
    <source>
        <strain evidence="4">MN2024</strain>
        <tissue evidence="4">Gills</tissue>
    </source>
</reference>
<accession>A0ABD3XC02</accession>
<comment type="caution">
    <text evidence="4">The sequence shown here is derived from an EMBL/GenBank/DDBJ whole genome shotgun (WGS) entry which is preliminary data.</text>
</comment>
<evidence type="ECO:0000256" key="2">
    <source>
        <dbReference type="SAM" id="MobiDB-lite"/>
    </source>
</evidence>
<dbReference type="CDD" id="cd11418">
    <property type="entry name" value="bHLH_TS_ASCL"/>
    <property type="match status" value="1"/>
</dbReference>
<feature type="compositionally biased region" description="Basic and acidic residues" evidence="2">
    <location>
        <begin position="20"/>
        <end position="29"/>
    </location>
</feature>
<evidence type="ECO:0000313" key="4">
    <source>
        <dbReference type="EMBL" id="KAL3883784.1"/>
    </source>
</evidence>
<feature type="compositionally biased region" description="Basic residues" evidence="2">
    <location>
        <begin position="10"/>
        <end position="19"/>
    </location>
</feature>
<dbReference type="InterPro" id="IPR011598">
    <property type="entry name" value="bHLH_dom"/>
</dbReference>
<evidence type="ECO:0000259" key="3">
    <source>
        <dbReference type="PROSITE" id="PS50888"/>
    </source>
</evidence>
<evidence type="ECO:0000313" key="5">
    <source>
        <dbReference type="Proteomes" id="UP001634394"/>
    </source>
</evidence>
<name>A0ABD3XC02_SINWO</name>
<dbReference type="AlphaFoldDB" id="A0ABD3XC02"/>
<protein>
    <recommendedName>
        <fullName evidence="3">BHLH domain-containing protein</fullName>
    </recommendedName>
</protein>
<dbReference type="SMART" id="SM00353">
    <property type="entry name" value="HLH"/>
    <property type="match status" value="1"/>
</dbReference>
<evidence type="ECO:0000256" key="1">
    <source>
        <dbReference type="ARBA" id="ARBA00023125"/>
    </source>
</evidence>
<dbReference type="EMBL" id="JBJQND010000003">
    <property type="protein sequence ID" value="KAL3883784.1"/>
    <property type="molecule type" value="Genomic_DNA"/>
</dbReference>
<dbReference type="GO" id="GO:0003677">
    <property type="term" value="F:DNA binding"/>
    <property type="evidence" value="ECO:0007669"/>
    <property type="project" value="UniProtKB-KW"/>
</dbReference>
<proteinExistence type="predicted"/>
<dbReference type="InterPro" id="IPR036638">
    <property type="entry name" value="HLH_DNA-bd_sf"/>
</dbReference>
<feature type="domain" description="BHLH" evidence="3">
    <location>
        <begin position="30"/>
        <end position="82"/>
    </location>
</feature>
<feature type="region of interest" description="Disordered" evidence="2">
    <location>
        <begin position="1"/>
        <end position="30"/>
    </location>
</feature>
<dbReference type="PANTHER" id="PTHR23349:SF108">
    <property type="entry name" value="BHLH DOMAIN-CONTAINING PROTEIN"/>
    <property type="match status" value="1"/>
</dbReference>
<organism evidence="4 5">
    <name type="scientific">Sinanodonta woodiana</name>
    <name type="common">Chinese pond mussel</name>
    <name type="synonym">Anodonta woodiana</name>
    <dbReference type="NCBI Taxonomy" id="1069815"/>
    <lineage>
        <taxon>Eukaryota</taxon>
        <taxon>Metazoa</taxon>
        <taxon>Spiralia</taxon>
        <taxon>Lophotrochozoa</taxon>
        <taxon>Mollusca</taxon>
        <taxon>Bivalvia</taxon>
        <taxon>Autobranchia</taxon>
        <taxon>Heteroconchia</taxon>
        <taxon>Palaeoheterodonta</taxon>
        <taxon>Unionida</taxon>
        <taxon>Unionoidea</taxon>
        <taxon>Unionidae</taxon>
        <taxon>Unioninae</taxon>
        <taxon>Sinanodonta</taxon>
    </lineage>
</organism>
<dbReference type="PANTHER" id="PTHR23349">
    <property type="entry name" value="BASIC HELIX-LOOP-HELIX TRANSCRIPTION FACTOR, TWIST"/>
    <property type="match status" value="1"/>
</dbReference>
<dbReference type="Proteomes" id="UP001634394">
    <property type="component" value="Unassembled WGS sequence"/>
</dbReference>
<dbReference type="SUPFAM" id="SSF47459">
    <property type="entry name" value="HLH, helix-loop-helix DNA-binding domain"/>
    <property type="match status" value="1"/>
</dbReference>
<gene>
    <name evidence="4" type="ORF">ACJMK2_030015</name>
</gene>